<keyword evidence="2" id="KW-0234">DNA repair</keyword>
<dbReference type="EMBL" id="CBFW010000275">
    <property type="protein sequence ID" value="CDC75135.1"/>
    <property type="molecule type" value="Genomic_DNA"/>
</dbReference>
<dbReference type="GO" id="GO:0006260">
    <property type="term" value="P:DNA replication"/>
    <property type="evidence" value="ECO:0007669"/>
    <property type="project" value="UniProtKB-UniRule"/>
</dbReference>
<evidence type="ECO:0000313" key="7">
    <source>
        <dbReference type="Proteomes" id="UP000017938"/>
    </source>
</evidence>
<gene>
    <name evidence="6" type="primary">ssb</name>
    <name evidence="5" type="ORF">BN580_01761</name>
    <name evidence="6" type="ORF">MR241_04210</name>
</gene>
<dbReference type="SUPFAM" id="SSF50249">
    <property type="entry name" value="Nucleic acid-binding proteins"/>
    <property type="match status" value="1"/>
</dbReference>
<dbReference type="GO" id="GO:0006281">
    <property type="term" value="P:DNA repair"/>
    <property type="evidence" value="ECO:0007669"/>
    <property type="project" value="UniProtKB-UniRule"/>
</dbReference>
<dbReference type="Gene3D" id="2.40.50.140">
    <property type="entry name" value="Nucleic acid-binding proteins"/>
    <property type="match status" value="1"/>
</dbReference>
<keyword evidence="2" id="KW-0235">DNA replication</keyword>
<dbReference type="GO" id="GO:0006310">
    <property type="term" value="P:DNA recombination"/>
    <property type="evidence" value="ECO:0007669"/>
    <property type="project" value="UniProtKB-UniRule"/>
</dbReference>
<reference evidence="6 8" key="2">
    <citation type="submission" date="2022-03" db="EMBL/GenBank/DDBJ databases">
        <title>Metagenome-assembled genomes from swine fecal metagenomes.</title>
        <authorList>
            <person name="Holman D.B."/>
            <person name="Kommadath A."/>
        </authorList>
    </citation>
    <scope>NUCLEOTIDE SEQUENCE [LARGE SCALE GENOMIC DNA]</scope>
    <source>
        <strain evidence="6">SUG147</strain>
    </source>
</reference>
<evidence type="ECO:0000256" key="3">
    <source>
        <dbReference type="PIRNR" id="PIRNR002070"/>
    </source>
</evidence>
<dbReference type="EMBL" id="JALEMU010000067">
    <property type="protein sequence ID" value="MCI5755480.1"/>
    <property type="molecule type" value="Genomic_DNA"/>
</dbReference>
<sequence>MANFNFNKAILGGRLTADPELKQTQSGVPVCSFTVAVSRRFQSKNNTDQSQPQADFINVVSWRQQAEFVSRYFRKGSSICVVGQIQTRTWTDNQNQKRYATEVVADEVMFVDAKGEGPSVGQQSNASAYTPDSYAPSFSSQQDAAPKFEEMSNDDDLPF</sequence>
<keyword evidence="2" id="KW-0233">DNA recombination</keyword>
<dbReference type="PROSITE" id="PS50935">
    <property type="entry name" value="SSB"/>
    <property type="match status" value="1"/>
</dbReference>
<dbReference type="InterPro" id="IPR000424">
    <property type="entry name" value="Primosome_PriB/ssb"/>
</dbReference>
<feature type="short sequence motif" description="Important for interaction with partner proteins" evidence="2">
    <location>
        <begin position="154"/>
        <end position="159"/>
    </location>
</feature>
<comment type="caution">
    <text evidence="5">The sequence shown here is derived from an EMBL/GenBank/DDBJ whole genome shotgun (WGS) entry which is preliminary data.</text>
</comment>
<evidence type="ECO:0000256" key="1">
    <source>
        <dbReference type="ARBA" id="ARBA00023125"/>
    </source>
</evidence>
<comment type="caution">
    <text evidence="2">Lacks conserved residue(s) required for the propagation of feature annotation.</text>
</comment>
<dbReference type="Proteomes" id="UP000017938">
    <property type="component" value="Unassembled WGS sequence"/>
</dbReference>
<name>R6TSJ9_9BACT</name>
<dbReference type="CDD" id="cd04496">
    <property type="entry name" value="SSB_OBF"/>
    <property type="match status" value="1"/>
</dbReference>
<comment type="function">
    <text evidence="2">Plays an important role in DNA replication, recombination and repair. Binds to ssDNA and to an array of partner proteins to recruit them to their sites of action during DNA metabolism.</text>
</comment>
<dbReference type="HAMAP" id="MF_00984">
    <property type="entry name" value="SSB"/>
    <property type="match status" value="1"/>
</dbReference>
<dbReference type="GO" id="GO:0009295">
    <property type="term" value="C:nucleoid"/>
    <property type="evidence" value="ECO:0007669"/>
    <property type="project" value="TreeGrafter"/>
</dbReference>
<dbReference type="PANTHER" id="PTHR10302:SF27">
    <property type="entry name" value="SINGLE-STRANDED DNA-BINDING PROTEIN"/>
    <property type="match status" value="1"/>
</dbReference>
<organism evidence="5 7">
    <name type="scientific">Candidatus Colimorpha enterica</name>
    <dbReference type="NCBI Taxonomy" id="3083063"/>
    <lineage>
        <taxon>Bacteria</taxon>
        <taxon>Pseudomonadati</taxon>
        <taxon>Bacteroidota</taxon>
        <taxon>Bacteroidia</taxon>
        <taxon>Bacteroidales</taxon>
        <taxon>Candidatus Colimorpha</taxon>
    </lineage>
</organism>
<evidence type="ECO:0000313" key="6">
    <source>
        <dbReference type="EMBL" id="MCI5755480.1"/>
    </source>
</evidence>
<dbReference type="GO" id="GO:0003697">
    <property type="term" value="F:single-stranded DNA binding"/>
    <property type="evidence" value="ECO:0007669"/>
    <property type="project" value="UniProtKB-UniRule"/>
</dbReference>
<comment type="subunit">
    <text evidence="2">Homotetramer.</text>
</comment>
<evidence type="ECO:0000256" key="2">
    <source>
        <dbReference type="HAMAP-Rule" id="MF_00984"/>
    </source>
</evidence>
<dbReference type="InterPro" id="IPR011344">
    <property type="entry name" value="ssDNA-bd"/>
</dbReference>
<dbReference type="Proteomes" id="UP001139365">
    <property type="component" value="Unassembled WGS sequence"/>
</dbReference>
<dbReference type="InterPro" id="IPR012340">
    <property type="entry name" value="NA-bd_OB-fold"/>
</dbReference>
<dbReference type="NCBIfam" id="TIGR00621">
    <property type="entry name" value="ssb"/>
    <property type="match status" value="1"/>
</dbReference>
<reference evidence="5" key="1">
    <citation type="submission" date="2012-11" db="EMBL/GenBank/DDBJ databases">
        <title>Dependencies among metagenomic species, viruses, plasmids and units of genetic variation.</title>
        <authorList>
            <person name="Nielsen H.B."/>
            <person name="Almeida M."/>
            <person name="Juncker A.S."/>
            <person name="Rasmussen S."/>
            <person name="Li J."/>
            <person name="Sunagawa S."/>
            <person name="Plichta D."/>
            <person name="Gautier L."/>
            <person name="Le Chatelier E."/>
            <person name="Peletier E."/>
            <person name="Bonde I."/>
            <person name="Nielsen T."/>
            <person name="Manichanh C."/>
            <person name="Arumugam M."/>
            <person name="Batto J."/>
            <person name="Santos M.B.Q.D."/>
            <person name="Blom N."/>
            <person name="Borruel N."/>
            <person name="Burgdorf K.S."/>
            <person name="Boumezbeur F."/>
            <person name="Casellas F."/>
            <person name="Dore J."/>
            <person name="Guarner F."/>
            <person name="Hansen T."/>
            <person name="Hildebrand F."/>
            <person name="Kaas R.S."/>
            <person name="Kennedy S."/>
            <person name="Kristiansen K."/>
            <person name="Kultima J.R."/>
            <person name="Leonard P."/>
            <person name="Levenez F."/>
            <person name="Lund O."/>
            <person name="Moumen B."/>
            <person name="Le Paslier D."/>
            <person name="Pons N."/>
            <person name="Pedersen O."/>
            <person name="Prifti E."/>
            <person name="Qin J."/>
            <person name="Raes J."/>
            <person name="Tap J."/>
            <person name="Tims S."/>
            <person name="Ussery D.W."/>
            <person name="Yamada T."/>
            <person name="MetaHit consortium"/>
            <person name="Renault P."/>
            <person name="Sicheritz-Ponten T."/>
            <person name="Bork P."/>
            <person name="Wang J."/>
            <person name="Brunak S."/>
            <person name="Ehrlich S.D."/>
        </authorList>
    </citation>
    <scope>NUCLEOTIDE SEQUENCE [LARGE SCALE GENOMIC DNA]</scope>
</reference>
<evidence type="ECO:0000313" key="8">
    <source>
        <dbReference type="Proteomes" id="UP001139365"/>
    </source>
</evidence>
<dbReference type="PIRSF" id="PIRSF002070">
    <property type="entry name" value="SSB"/>
    <property type="match status" value="1"/>
</dbReference>
<accession>R6TSJ9</accession>
<feature type="region of interest" description="Disordered" evidence="4">
    <location>
        <begin position="115"/>
        <end position="159"/>
    </location>
</feature>
<dbReference type="PANTHER" id="PTHR10302">
    <property type="entry name" value="SINGLE-STRANDED DNA-BINDING PROTEIN"/>
    <property type="match status" value="1"/>
</dbReference>
<evidence type="ECO:0000313" key="5">
    <source>
        <dbReference type="EMBL" id="CDC75135.1"/>
    </source>
</evidence>
<keyword evidence="2" id="KW-0227">DNA damage</keyword>
<protein>
    <recommendedName>
        <fullName evidence="2 3">Single-stranded DNA-binding protein</fullName>
        <shortName evidence="2">SSB</shortName>
    </recommendedName>
</protein>
<dbReference type="STRING" id="1263015.BN580_01761"/>
<keyword evidence="1 2" id="KW-0238">DNA-binding</keyword>
<proteinExistence type="inferred from homology"/>
<feature type="compositionally biased region" description="Polar residues" evidence="4">
    <location>
        <begin position="120"/>
        <end position="143"/>
    </location>
</feature>
<dbReference type="Pfam" id="PF00436">
    <property type="entry name" value="SSB"/>
    <property type="match status" value="1"/>
</dbReference>
<evidence type="ECO:0000256" key="4">
    <source>
        <dbReference type="SAM" id="MobiDB-lite"/>
    </source>
</evidence>
<dbReference type="AlphaFoldDB" id="R6TSJ9"/>